<organism evidence="1 2">
    <name type="scientific">Metabacillus arenae</name>
    <dbReference type="NCBI Taxonomy" id="2771434"/>
    <lineage>
        <taxon>Bacteria</taxon>
        <taxon>Bacillati</taxon>
        <taxon>Bacillota</taxon>
        <taxon>Bacilli</taxon>
        <taxon>Bacillales</taxon>
        <taxon>Bacillaceae</taxon>
        <taxon>Metabacillus</taxon>
    </lineage>
</organism>
<evidence type="ECO:0000313" key="2">
    <source>
        <dbReference type="Proteomes" id="UP000626844"/>
    </source>
</evidence>
<sequence>MKQKFYIFIGVFLIIGIIFSAKNSGAISEGNQLEEIANKLKSQEAVVDEWSLYTKAPVEISRKNFYQFVKPFIASNRQYDWAIQEETDMLKATGLFVDKKTKQTHKLQVITTTHKNNHSQSYILYELKGRGWQKNWNEIQDSFQAAAIDIIHEKSTIFTCVKGHFSDKMEGVLYQKSHSLLKEFNAVPVEQLKEKKFVSVSGYTTDWNLSIPTENGNMNVQVALRSAGLGEKTTVVVGTPILTTEY</sequence>
<evidence type="ECO:0000313" key="1">
    <source>
        <dbReference type="EMBL" id="MBD1383228.1"/>
    </source>
</evidence>
<dbReference type="Proteomes" id="UP000626844">
    <property type="component" value="Unassembled WGS sequence"/>
</dbReference>
<dbReference type="InterPro" id="IPR036209">
    <property type="entry name" value="YwmB-like_sf"/>
</dbReference>
<dbReference type="RefSeq" id="WP_191162191.1">
    <property type="nucleotide sequence ID" value="NZ_JACXAI010000048.1"/>
</dbReference>
<name>A0A926NNL7_9BACI</name>
<proteinExistence type="predicted"/>
<dbReference type="Pfam" id="PF08680">
    <property type="entry name" value="DUF1779"/>
    <property type="match status" value="1"/>
</dbReference>
<dbReference type="InterPro" id="IPR014794">
    <property type="entry name" value="DUF1779"/>
</dbReference>
<dbReference type="Gene3D" id="3.30.2030.10">
    <property type="entry name" value="YwmB-like"/>
    <property type="match status" value="1"/>
</dbReference>
<keyword evidence="2" id="KW-1185">Reference proteome</keyword>
<reference evidence="1" key="1">
    <citation type="submission" date="2020-09" db="EMBL/GenBank/DDBJ databases">
        <title>A novel bacterium of genus Bacillus, isolated from South China Sea.</title>
        <authorList>
            <person name="Huang H."/>
            <person name="Mo K."/>
            <person name="Hu Y."/>
        </authorList>
    </citation>
    <scope>NUCLEOTIDE SEQUENCE</scope>
    <source>
        <strain evidence="1">IB182487</strain>
    </source>
</reference>
<dbReference type="SUPFAM" id="SSF143842">
    <property type="entry name" value="YwmB-like"/>
    <property type="match status" value="1"/>
</dbReference>
<accession>A0A926NNL7</accession>
<protein>
    <submittedName>
        <fullName evidence="1">YwmB family TATA-box binding protein</fullName>
    </submittedName>
</protein>
<dbReference type="Gene3D" id="3.30.360.40">
    <property type="entry name" value="YwmB-like"/>
    <property type="match status" value="1"/>
</dbReference>
<comment type="caution">
    <text evidence="1">The sequence shown here is derived from an EMBL/GenBank/DDBJ whole genome shotgun (WGS) entry which is preliminary data.</text>
</comment>
<dbReference type="EMBL" id="JACXAI010000048">
    <property type="protein sequence ID" value="MBD1383228.1"/>
    <property type="molecule type" value="Genomic_DNA"/>
</dbReference>
<dbReference type="AlphaFoldDB" id="A0A926NNL7"/>
<gene>
    <name evidence="1" type="ORF">IC621_23855</name>
</gene>